<sequence>MDAKTIKLQKDADGHIVLQLPQEFLDQLKLSDSDEVDLIPTASGFEVRKVDDEAAKKFWDPFSETLNEYERALKFIKNNDEPDDVSSK</sequence>
<dbReference type="OrthoDB" id="2297703at2"/>
<evidence type="ECO:0000313" key="1">
    <source>
        <dbReference type="EMBL" id="KRK47104.1"/>
    </source>
</evidence>
<gene>
    <name evidence="1" type="ORF">FC96_GL000726</name>
</gene>
<comment type="caution">
    <text evidence="1">The sequence shown here is derived from an EMBL/GenBank/DDBJ whole genome shotgun (WGS) entry which is preliminary data.</text>
</comment>
<dbReference type="SUPFAM" id="SSF89447">
    <property type="entry name" value="AbrB/MazE/MraZ-like"/>
    <property type="match status" value="1"/>
</dbReference>
<reference evidence="1 2" key="1">
    <citation type="journal article" date="2015" name="Genome Announc.">
        <title>Expanding the biotechnology potential of lactobacilli through comparative genomics of 213 strains and associated genera.</title>
        <authorList>
            <person name="Sun Z."/>
            <person name="Harris H.M."/>
            <person name="McCann A."/>
            <person name="Guo C."/>
            <person name="Argimon S."/>
            <person name="Zhang W."/>
            <person name="Yang X."/>
            <person name="Jeffery I.B."/>
            <person name="Cooney J.C."/>
            <person name="Kagawa T.F."/>
            <person name="Liu W."/>
            <person name="Song Y."/>
            <person name="Salvetti E."/>
            <person name="Wrobel A."/>
            <person name="Rasinkangas P."/>
            <person name="Parkhill J."/>
            <person name="Rea M.C."/>
            <person name="O'Sullivan O."/>
            <person name="Ritari J."/>
            <person name="Douillard F.P."/>
            <person name="Paul Ross R."/>
            <person name="Yang R."/>
            <person name="Briner A.E."/>
            <person name="Felis G.E."/>
            <person name="de Vos W.M."/>
            <person name="Barrangou R."/>
            <person name="Klaenhammer T.R."/>
            <person name="Caufield P.W."/>
            <person name="Cui Y."/>
            <person name="Zhang H."/>
            <person name="O'Toole P.W."/>
        </authorList>
    </citation>
    <scope>NUCLEOTIDE SEQUENCE [LARGE SCALE GENOMIC DNA]</scope>
    <source>
        <strain evidence="1 2">JCM 15530</strain>
    </source>
</reference>
<protein>
    <recommendedName>
        <fullName evidence="3">SpoVT-AbrB domain-containing protein</fullName>
    </recommendedName>
</protein>
<evidence type="ECO:0000313" key="2">
    <source>
        <dbReference type="Proteomes" id="UP000050911"/>
    </source>
</evidence>
<name>A0A0R1HKR8_9LACO</name>
<organism evidence="1 2">
    <name type="scientific">Secundilactobacillus kimchicus JCM 15530</name>
    <dbReference type="NCBI Taxonomy" id="1302272"/>
    <lineage>
        <taxon>Bacteria</taxon>
        <taxon>Bacillati</taxon>
        <taxon>Bacillota</taxon>
        <taxon>Bacilli</taxon>
        <taxon>Lactobacillales</taxon>
        <taxon>Lactobacillaceae</taxon>
        <taxon>Secundilactobacillus</taxon>
    </lineage>
</organism>
<dbReference type="Proteomes" id="UP000050911">
    <property type="component" value="Unassembled WGS sequence"/>
</dbReference>
<dbReference type="RefSeq" id="WP_056943077.1">
    <property type="nucleotide sequence ID" value="NZ_AZCX01000012.1"/>
</dbReference>
<dbReference type="InterPro" id="IPR037914">
    <property type="entry name" value="SpoVT-AbrB_sf"/>
</dbReference>
<proteinExistence type="predicted"/>
<dbReference type="PATRIC" id="fig|1302272.5.peg.725"/>
<dbReference type="EMBL" id="AZCX01000012">
    <property type="protein sequence ID" value="KRK47104.1"/>
    <property type="molecule type" value="Genomic_DNA"/>
</dbReference>
<dbReference type="AlphaFoldDB" id="A0A0R1HKR8"/>
<keyword evidence="2" id="KW-1185">Reference proteome</keyword>
<accession>A0A0R1HKR8</accession>
<evidence type="ECO:0008006" key="3">
    <source>
        <dbReference type="Google" id="ProtNLM"/>
    </source>
</evidence>